<dbReference type="PROSITE" id="PS51186">
    <property type="entry name" value="GNAT"/>
    <property type="match status" value="1"/>
</dbReference>
<keyword evidence="3" id="KW-1185">Reference proteome</keyword>
<evidence type="ECO:0000313" key="3">
    <source>
        <dbReference type="Proteomes" id="UP000092024"/>
    </source>
</evidence>
<dbReference type="EMBL" id="LYPA01000051">
    <property type="protein sequence ID" value="OBR65888.1"/>
    <property type="molecule type" value="Genomic_DNA"/>
</dbReference>
<comment type="caution">
    <text evidence="2">The sequence shown here is derived from an EMBL/GenBank/DDBJ whole genome shotgun (WGS) entry which is preliminary data.</text>
</comment>
<sequence length="111" mass="12421">MLIIRTEGREDYEQVHEVNIEAFEQREDEALLVRRIRDSRTFVPELSIVAEQNGKIVGHLLISKAAVYEGRQLHDGGPMAIHEVVVLAPIAVRPDYQGQGAGQTKCLWSAS</sequence>
<feature type="domain" description="N-acetyltransferase" evidence="1">
    <location>
        <begin position="2"/>
        <end position="111"/>
    </location>
</feature>
<evidence type="ECO:0000259" key="1">
    <source>
        <dbReference type="PROSITE" id="PS51186"/>
    </source>
</evidence>
<dbReference type="RefSeq" id="WP_068682512.1">
    <property type="nucleotide sequence ID" value="NZ_LYPA01000051.1"/>
</dbReference>
<evidence type="ECO:0000313" key="2">
    <source>
        <dbReference type="EMBL" id="OBR65888.1"/>
    </source>
</evidence>
<reference evidence="2 3" key="1">
    <citation type="submission" date="2016-05" db="EMBL/GenBank/DDBJ databases">
        <title>Paenibacillus oryzae. sp. nov., isolated from the rice root.</title>
        <authorList>
            <person name="Zhang J."/>
            <person name="Zhang X."/>
        </authorList>
    </citation>
    <scope>NUCLEOTIDE SEQUENCE [LARGE SCALE GENOMIC DNA]</scope>
    <source>
        <strain evidence="2 3">1DrF-4</strain>
    </source>
</reference>
<name>A0A1A5YK00_9BACL</name>
<dbReference type="STRING" id="1844972.A7K91_18105"/>
<dbReference type="SUPFAM" id="SSF55729">
    <property type="entry name" value="Acyl-CoA N-acyltransferases (Nat)"/>
    <property type="match status" value="1"/>
</dbReference>
<protein>
    <recommendedName>
        <fullName evidence="1">N-acetyltransferase domain-containing protein</fullName>
    </recommendedName>
</protein>
<dbReference type="GO" id="GO:0016747">
    <property type="term" value="F:acyltransferase activity, transferring groups other than amino-acyl groups"/>
    <property type="evidence" value="ECO:0007669"/>
    <property type="project" value="InterPro"/>
</dbReference>
<gene>
    <name evidence="2" type="ORF">A7K91_18105</name>
</gene>
<dbReference type="CDD" id="cd04301">
    <property type="entry name" value="NAT_SF"/>
    <property type="match status" value="1"/>
</dbReference>
<dbReference type="Pfam" id="PF00583">
    <property type="entry name" value="Acetyltransf_1"/>
    <property type="match status" value="1"/>
</dbReference>
<dbReference type="Gene3D" id="3.40.630.30">
    <property type="match status" value="1"/>
</dbReference>
<organism evidence="2 3">
    <name type="scientific">Paenibacillus oryzae</name>
    <dbReference type="NCBI Taxonomy" id="1844972"/>
    <lineage>
        <taxon>Bacteria</taxon>
        <taxon>Bacillati</taxon>
        <taxon>Bacillota</taxon>
        <taxon>Bacilli</taxon>
        <taxon>Bacillales</taxon>
        <taxon>Paenibacillaceae</taxon>
        <taxon>Paenibacillus</taxon>
    </lineage>
</organism>
<dbReference type="InterPro" id="IPR016181">
    <property type="entry name" value="Acyl_CoA_acyltransferase"/>
</dbReference>
<accession>A0A1A5YK00</accession>
<dbReference type="Proteomes" id="UP000092024">
    <property type="component" value="Unassembled WGS sequence"/>
</dbReference>
<dbReference type="AlphaFoldDB" id="A0A1A5YK00"/>
<dbReference type="InterPro" id="IPR000182">
    <property type="entry name" value="GNAT_dom"/>
</dbReference>
<proteinExistence type="predicted"/>